<protein>
    <submittedName>
        <fullName evidence="2">Uncharacterized protein</fullName>
    </submittedName>
</protein>
<keyword evidence="1" id="KW-1133">Transmembrane helix</keyword>
<dbReference type="AlphaFoldDB" id="A0A0F9GF68"/>
<reference evidence="2" key="1">
    <citation type="journal article" date="2015" name="Nature">
        <title>Complex archaea that bridge the gap between prokaryotes and eukaryotes.</title>
        <authorList>
            <person name="Spang A."/>
            <person name="Saw J.H."/>
            <person name="Jorgensen S.L."/>
            <person name="Zaremba-Niedzwiedzka K."/>
            <person name="Martijn J."/>
            <person name="Lind A.E."/>
            <person name="van Eijk R."/>
            <person name="Schleper C."/>
            <person name="Guy L."/>
            <person name="Ettema T.J."/>
        </authorList>
    </citation>
    <scope>NUCLEOTIDE SEQUENCE</scope>
</reference>
<feature type="transmembrane region" description="Helical" evidence="1">
    <location>
        <begin position="562"/>
        <end position="585"/>
    </location>
</feature>
<proteinExistence type="predicted"/>
<evidence type="ECO:0000313" key="2">
    <source>
        <dbReference type="EMBL" id="KKL89201.1"/>
    </source>
</evidence>
<keyword evidence="1" id="KW-0472">Membrane</keyword>
<feature type="non-terminal residue" evidence="2">
    <location>
        <position position="1"/>
    </location>
</feature>
<dbReference type="EMBL" id="LAZR01020352">
    <property type="protein sequence ID" value="KKL89201.1"/>
    <property type="molecule type" value="Genomic_DNA"/>
</dbReference>
<accession>A0A0F9GF68</accession>
<sequence>IDGDNFTEIIVALENSQVLHIIKYNGSLTFNNSLSFSHLNHTPDADIMIKCKAVEDCFMVYGNKTTGGADLFGIFFNSSTFGKQVRLNVGTTQTIWCKPIIPSVAVADYDNDNEDEYIFAFQDHKGNDVSPHIFWVNVSANGIIVEEEIEADDGDATVTGECDSQIFSMSSMTSPIVFDVDGTSSNGLETVIAYKVSDQDEYVMKTYDGCNSEGCGITQLDDYPESCIGFFGLENCPEAFGLSNIIKADIFRGDEGVDDFCVIGYNDKRSQLDMICGSETSTVDLFIFDGETMELVFNGTPYNISLQSNEFYNGLAHSAQHSSASPTGKNLDEFVTVYGILSADNTDTSIPILTLIFENPKQNTSLISVDAEKVGREDLIALASTNLWYIDDQFSNEGGQITEYSIDPCIDSTIQINSSSKFLVEVTDKDSLKEGAITDLVSARVIIYEGETDEQDTGWSNNQTSGTTFSFLDTLIYNVTTGSSTLRLMGRDLGNPDEVDIIDFTFSVGNAGVVKGDCSTSAEIPLVSEEVAVEDGVVTEATLTEDADANVITRGVLSIAEFTGLGGTTLWLFGMMMITILIWYVMAEEEKLSGNATLGTIAIANILALILGARLGLLGSGLMVIVVLLGVVILAVFLGKFFTGTHNQDT</sequence>
<keyword evidence="1" id="KW-0812">Transmembrane</keyword>
<comment type="caution">
    <text evidence="2">The sequence shown here is derived from an EMBL/GenBank/DDBJ whole genome shotgun (WGS) entry which is preliminary data.</text>
</comment>
<feature type="transmembrane region" description="Helical" evidence="1">
    <location>
        <begin position="592"/>
        <end position="611"/>
    </location>
</feature>
<feature type="transmembrane region" description="Helical" evidence="1">
    <location>
        <begin position="617"/>
        <end position="638"/>
    </location>
</feature>
<evidence type="ECO:0000256" key="1">
    <source>
        <dbReference type="SAM" id="Phobius"/>
    </source>
</evidence>
<name>A0A0F9GF68_9ZZZZ</name>
<organism evidence="2">
    <name type="scientific">marine sediment metagenome</name>
    <dbReference type="NCBI Taxonomy" id="412755"/>
    <lineage>
        <taxon>unclassified sequences</taxon>
        <taxon>metagenomes</taxon>
        <taxon>ecological metagenomes</taxon>
    </lineage>
</organism>
<gene>
    <name evidence="2" type="ORF">LCGC14_1917050</name>
</gene>